<reference evidence="2" key="1">
    <citation type="journal article" date="2014" name="Int. J. Syst. Evol. Microbiol.">
        <title>Complete genome sequence of Corynebacterium casei LMG S-19264T (=DSM 44701T), isolated from a smear-ripened cheese.</title>
        <authorList>
            <consortium name="US DOE Joint Genome Institute (JGI-PGF)"/>
            <person name="Walter F."/>
            <person name="Albersmeier A."/>
            <person name="Kalinowski J."/>
            <person name="Ruckert C."/>
        </authorList>
    </citation>
    <scope>NUCLEOTIDE SEQUENCE</scope>
    <source>
        <strain evidence="2">VKM Ac-1321</strain>
    </source>
</reference>
<organism evidence="2 3">
    <name type="scientific">Dactylosporangium matsuzakiense</name>
    <dbReference type="NCBI Taxonomy" id="53360"/>
    <lineage>
        <taxon>Bacteria</taxon>
        <taxon>Bacillati</taxon>
        <taxon>Actinomycetota</taxon>
        <taxon>Actinomycetes</taxon>
        <taxon>Micromonosporales</taxon>
        <taxon>Micromonosporaceae</taxon>
        <taxon>Dactylosporangium</taxon>
    </lineage>
</organism>
<feature type="region of interest" description="Disordered" evidence="1">
    <location>
        <begin position="1"/>
        <end position="65"/>
    </location>
</feature>
<gene>
    <name evidence="2" type="ORF">GCM10017581_043420</name>
</gene>
<evidence type="ECO:0000256" key="1">
    <source>
        <dbReference type="SAM" id="MobiDB-lite"/>
    </source>
</evidence>
<reference evidence="2" key="2">
    <citation type="submission" date="2023-01" db="EMBL/GenBank/DDBJ databases">
        <authorList>
            <person name="Sun Q."/>
            <person name="Evtushenko L."/>
        </authorList>
    </citation>
    <scope>NUCLEOTIDE SEQUENCE</scope>
    <source>
        <strain evidence="2">VKM Ac-1321</strain>
    </source>
</reference>
<protein>
    <submittedName>
        <fullName evidence="2">Uncharacterized protein</fullName>
    </submittedName>
</protein>
<evidence type="ECO:0000313" key="3">
    <source>
        <dbReference type="Proteomes" id="UP001143480"/>
    </source>
</evidence>
<comment type="caution">
    <text evidence="2">The sequence shown here is derived from an EMBL/GenBank/DDBJ whole genome shotgun (WGS) entry which is preliminary data.</text>
</comment>
<dbReference type="AlphaFoldDB" id="A0A9W6KLZ1"/>
<accession>A0A9W6KLZ1</accession>
<dbReference type="Proteomes" id="UP001143480">
    <property type="component" value="Unassembled WGS sequence"/>
</dbReference>
<sequence length="101" mass="11130">MHRAAKGTTGEQHRTSGRRLMHGAPQHSRRCADLAPRLRTGHRLPHNPTFPTYSLSGYKSEKSDSPVTECRTFRRAEWAGGRGERAGEAVAVLIGGVIVRL</sequence>
<name>A0A9W6KLZ1_9ACTN</name>
<evidence type="ECO:0000313" key="2">
    <source>
        <dbReference type="EMBL" id="GLL02600.1"/>
    </source>
</evidence>
<dbReference type="EMBL" id="BSFP01000025">
    <property type="protein sequence ID" value="GLL02600.1"/>
    <property type="molecule type" value="Genomic_DNA"/>
</dbReference>
<proteinExistence type="predicted"/>
<keyword evidence="3" id="KW-1185">Reference proteome</keyword>